<dbReference type="STRING" id="1432141.A0A015LCZ0"/>
<feature type="domain" description="RING-type" evidence="6">
    <location>
        <begin position="360"/>
        <end position="399"/>
    </location>
</feature>
<comment type="caution">
    <text evidence="8">The sequence shown here is derived from an EMBL/GenBank/DDBJ whole genome shotgun (WGS) entry which is preliminary data.</text>
</comment>
<name>A0A015LCZ0_RHIIW</name>
<feature type="compositionally biased region" description="Low complexity" evidence="5">
    <location>
        <begin position="117"/>
        <end position="137"/>
    </location>
</feature>
<evidence type="ECO:0000256" key="4">
    <source>
        <dbReference type="PROSITE-ProRule" id="PRU00175"/>
    </source>
</evidence>
<protein>
    <recommendedName>
        <fullName evidence="10">SPX domain-containing protein</fullName>
    </recommendedName>
</protein>
<evidence type="ECO:0000256" key="1">
    <source>
        <dbReference type="ARBA" id="ARBA00022723"/>
    </source>
</evidence>
<dbReference type="InterPro" id="IPR013083">
    <property type="entry name" value="Znf_RING/FYVE/PHD"/>
</dbReference>
<dbReference type="GO" id="GO:0008270">
    <property type="term" value="F:zinc ion binding"/>
    <property type="evidence" value="ECO:0007669"/>
    <property type="project" value="UniProtKB-KW"/>
</dbReference>
<keyword evidence="2 4" id="KW-0863">Zinc-finger</keyword>
<evidence type="ECO:0000259" key="7">
    <source>
        <dbReference type="PROSITE" id="PS51382"/>
    </source>
</evidence>
<dbReference type="PANTHER" id="PTHR45978:SF7">
    <property type="entry name" value="SPX DOMAIN-CONTAINING PROTEIN 4"/>
    <property type="match status" value="1"/>
</dbReference>
<evidence type="ECO:0000256" key="5">
    <source>
        <dbReference type="SAM" id="MobiDB-lite"/>
    </source>
</evidence>
<dbReference type="SMART" id="SM00184">
    <property type="entry name" value="RING"/>
    <property type="match status" value="1"/>
</dbReference>
<evidence type="ECO:0000256" key="3">
    <source>
        <dbReference type="ARBA" id="ARBA00022833"/>
    </source>
</evidence>
<dbReference type="EMBL" id="JEMT01029237">
    <property type="protein sequence ID" value="EXX52704.1"/>
    <property type="molecule type" value="Genomic_DNA"/>
</dbReference>
<dbReference type="PROSITE" id="PS50089">
    <property type="entry name" value="ZF_RING_2"/>
    <property type="match status" value="1"/>
</dbReference>
<dbReference type="InterPro" id="IPR004331">
    <property type="entry name" value="SPX_dom"/>
</dbReference>
<dbReference type="SUPFAM" id="SSF57850">
    <property type="entry name" value="RING/U-box"/>
    <property type="match status" value="1"/>
</dbReference>
<dbReference type="Pfam" id="PF03105">
    <property type="entry name" value="SPX"/>
    <property type="match status" value="1"/>
</dbReference>
<dbReference type="InterPro" id="IPR027370">
    <property type="entry name" value="Znf-RING_euk"/>
</dbReference>
<keyword evidence="3" id="KW-0862">Zinc</keyword>
<dbReference type="PROSITE" id="PS00518">
    <property type="entry name" value="ZF_RING_1"/>
    <property type="match status" value="1"/>
</dbReference>
<dbReference type="OrthoDB" id="5588846at2759"/>
<evidence type="ECO:0008006" key="10">
    <source>
        <dbReference type="Google" id="ProtNLM"/>
    </source>
</evidence>
<keyword evidence="1" id="KW-0479">Metal-binding</keyword>
<dbReference type="InterPro" id="IPR017907">
    <property type="entry name" value="Znf_RING_CS"/>
</dbReference>
<evidence type="ECO:0000259" key="6">
    <source>
        <dbReference type="PROSITE" id="PS50089"/>
    </source>
</evidence>
<organism evidence="8 9">
    <name type="scientific">Rhizophagus irregularis (strain DAOM 197198w)</name>
    <name type="common">Glomus intraradices</name>
    <dbReference type="NCBI Taxonomy" id="1432141"/>
    <lineage>
        <taxon>Eukaryota</taxon>
        <taxon>Fungi</taxon>
        <taxon>Fungi incertae sedis</taxon>
        <taxon>Mucoromycota</taxon>
        <taxon>Glomeromycotina</taxon>
        <taxon>Glomeromycetes</taxon>
        <taxon>Glomerales</taxon>
        <taxon>Glomeraceae</taxon>
        <taxon>Rhizophagus</taxon>
    </lineage>
</organism>
<evidence type="ECO:0000256" key="2">
    <source>
        <dbReference type="ARBA" id="ARBA00022771"/>
    </source>
</evidence>
<dbReference type="Proteomes" id="UP000022910">
    <property type="component" value="Unassembled WGS sequence"/>
</dbReference>
<dbReference type="Gene3D" id="3.30.40.10">
    <property type="entry name" value="Zinc/RING finger domain, C3HC4 (zinc finger)"/>
    <property type="match status" value="1"/>
</dbReference>
<accession>A0A015LCZ0</accession>
<gene>
    <name evidence="8" type="ORF">RirG_250710</name>
</gene>
<dbReference type="GO" id="GO:0016036">
    <property type="term" value="P:cellular response to phosphate starvation"/>
    <property type="evidence" value="ECO:0007669"/>
    <property type="project" value="InterPro"/>
</dbReference>
<keyword evidence="9" id="KW-1185">Reference proteome</keyword>
<feature type="region of interest" description="Disordered" evidence="5">
    <location>
        <begin position="117"/>
        <end position="139"/>
    </location>
</feature>
<sequence length="460" mass="53608">MKFGKSLGRTIEDVPSQWRPFAIQYKTLKKCIHKIVQELNDKGISLDIRKAVLNATEGYKMEYSSEVNPTHIRSYIQLDLDAYSPDIRLSHPLTGHTLESIQSDFTKCNSCYVSSSLSLPSTDSNDTDSTTSTTSSSDSHDDIIAENISLCNNSTMNQPLHRMTCIELEKDSEFFDTLLEEVSQLNQLQQQNKDEYMDRVKRLGDILIKVTSPYKKDMYTWREIFQLYLRAEIFIGNTEADRDEHDLEFTQKQFKWFSDELSRTDLPRKFKLSSSKEAFQEFLRINNDLIMMKQFQYINKTAMSKILKKHDKRTYLTASFKFGKLLKHDSYFTGTMGKSLCHVMNKQLSTITPQIEDHTCPICTFIYWKPIRLCCGHVFCVRCLIKSERKKMRNCPICRYEDAVHKADSSNLDIPLQNFIKLYFPREVKAKREENGRQEVSEEMEIIARSQFGGNECHIM</sequence>
<dbReference type="PROSITE" id="PS51382">
    <property type="entry name" value="SPX"/>
    <property type="match status" value="1"/>
</dbReference>
<proteinExistence type="predicted"/>
<reference evidence="8 9" key="1">
    <citation type="submission" date="2014-02" db="EMBL/GenBank/DDBJ databases">
        <title>Single nucleus genome sequencing reveals high similarity among nuclei of an endomycorrhizal fungus.</title>
        <authorList>
            <person name="Lin K."/>
            <person name="Geurts R."/>
            <person name="Zhang Z."/>
            <person name="Limpens E."/>
            <person name="Saunders D.G."/>
            <person name="Mu D."/>
            <person name="Pang E."/>
            <person name="Cao H."/>
            <person name="Cha H."/>
            <person name="Lin T."/>
            <person name="Zhou Q."/>
            <person name="Shang Y."/>
            <person name="Li Y."/>
            <person name="Ivanov S."/>
            <person name="Sharma T."/>
            <person name="Velzen R.V."/>
            <person name="Ruijter N.D."/>
            <person name="Aanen D.K."/>
            <person name="Win J."/>
            <person name="Kamoun S."/>
            <person name="Bisseling T."/>
            <person name="Huang S."/>
        </authorList>
    </citation>
    <scope>NUCLEOTIDE SEQUENCE [LARGE SCALE GENOMIC DNA]</scope>
    <source>
        <strain evidence="8">DAOM 197198w</strain>
        <strain evidence="9">DAOM197198w</strain>
    </source>
</reference>
<dbReference type="Pfam" id="PF13445">
    <property type="entry name" value="zf-RING_UBOX"/>
    <property type="match status" value="1"/>
</dbReference>
<evidence type="ECO:0000313" key="8">
    <source>
        <dbReference type="EMBL" id="EXX52703.1"/>
    </source>
</evidence>
<dbReference type="PANTHER" id="PTHR45978">
    <property type="entry name" value="SPX DOMAIN-CONTAINING PROTEIN 3"/>
    <property type="match status" value="1"/>
</dbReference>
<dbReference type="AlphaFoldDB" id="A0A015LCZ0"/>
<dbReference type="HOGENOM" id="CLU_017137_2_1_1"/>
<evidence type="ECO:0000313" key="9">
    <source>
        <dbReference type="Proteomes" id="UP000022910"/>
    </source>
</evidence>
<dbReference type="InterPro" id="IPR001841">
    <property type="entry name" value="Znf_RING"/>
</dbReference>
<feature type="domain" description="SPX" evidence="7">
    <location>
        <begin position="1"/>
        <end position="324"/>
    </location>
</feature>
<dbReference type="InterPro" id="IPR031142">
    <property type="entry name" value="SPX_prot"/>
</dbReference>
<dbReference type="EMBL" id="JEMT01029237">
    <property type="protein sequence ID" value="EXX52703.1"/>
    <property type="molecule type" value="Genomic_DNA"/>
</dbReference>